<proteinExistence type="predicted"/>
<sequence>MECEEFFVPVRSFAVERLCGPSSEKDKDAAVFPAELKSQLTLKAVTADPFWKFDVSFAKRVNIYINSRVATSCA</sequence>
<reference evidence="2" key="1">
    <citation type="submission" date="2017-02" db="UniProtKB">
        <authorList>
            <consortium name="WormBaseParasite"/>
        </authorList>
    </citation>
    <scope>IDENTIFICATION</scope>
</reference>
<keyword evidence="1" id="KW-1185">Reference proteome</keyword>
<protein>
    <submittedName>
        <fullName evidence="2">Uncharacterized protein</fullName>
    </submittedName>
</protein>
<evidence type="ECO:0000313" key="1">
    <source>
        <dbReference type="Proteomes" id="UP000036681"/>
    </source>
</evidence>
<dbReference type="AlphaFoldDB" id="A0A0M3HYY0"/>
<dbReference type="Proteomes" id="UP000036681">
    <property type="component" value="Unplaced"/>
</dbReference>
<dbReference type="WBParaSite" id="ALUE_0000880401-mRNA-1">
    <property type="protein sequence ID" value="ALUE_0000880401-mRNA-1"/>
    <property type="gene ID" value="ALUE_0000880401"/>
</dbReference>
<organism evidence="1 2">
    <name type="scientific">Ascaris lumbricoides</name>
    <name type="common">Giant roundworm</name>
    <dbReference type="NCBI Taxonomy" id="6252"/>
    <lineage>
        <taxon>Eukaryota</taxon>
        <taxon>Metazoa</taxon>
        <taxon>Ecdysozoa</taxon>
        <taxon>Nematoda</taxon>
        <taxon>Chromadorea</taxon>
        <taxon>Rhabditida</taxon>
        <taxon>Spirurina</taxon>
        <taxon>Ascaridomorpha</taxon>
        <taxon>Ascaridoidea</taxon>
        <taxon>Ascarididae</taxon>
        <taxon>Ascaris</taxon>
    </lineage>
</organism>
<evidence type="ECO:0000313" key="2">
    <source>
        <dbReference type="WBParaSite" id="ALUE_0000880401-mRNA-1"/>
    </source>
</evidence>
<name>A0A0M3HYY0_ASCLU</name>
<accession>A0A0M3HYY0</accession>